<dbReference type="AlphaFoldDB" id="A0A2A6BUF7"/>
<organism evidence="1 2">
    <name type="scientific">Pristionchus pacificus</name>
    <name type="common">Parasitic nematode worm</name>
    <dbReference type="NCBI Taxonomy" id="54126"/>
    <lineage>
        <taxon>Eukaryota</taxon>
        <taxon>Metazoa</taxon>
        <taxon>Ecdysozoa</taxon>
        <taxon>Nematoda</taxon>
        <taxon>Chromadorea</taxon>
        <taxon>Rhabditida</taxon>
        <taxon>Rhabditina</taxon>
        <taxon>Diplogasteromorpha</taxon>
        <taxon>Diplogasteroidea</taxon>
        <taxon>Neodiplogasteridae</taxon>
        <taxon>Pristionchus</taxon>
    </lineage>
</organism>
<dbReference type="EnsemblMetazoa" id="PPA43349.1">
    <property type="protein sequence ID" value="PPA43349.1"/>
    <property type="gene ID" value="WBGene00281718"/>
</dbReference>
<proteinExistence type="predicted"/>
<evidence type="ECO:0000313" key="2">
    <source>
        <dbReference type="Proteomes" id="UP000005239"/>
    </source>
</evidence>
<reference evidence="2" key="1">
    <citation type="journal article" date="2008" name="Nat. Genet.">
        <title>The Pristionchus pacificus genome provides a unique perspective on nematode lifestyle and parasitism.</title>
        <authorList>
            <person name="Dieterich C."/>
            <person name="Clifton S.W."/>
            <person name="Schuster L.N."/>
            <person name="Chinwalla A."/>
            <person name="Delehaunty K."/>
            <person name="Dinkelacker I."/>
            <person name="Fulton L."/>
            <person name="Fulton R."/>
            <person name="Godfrey J."/>
            <person name="Minx P."/>
            <person name="Mitreva M."/>
            <person name="Roeseler W."/>
            <person name="Tian H."/>
            <person name="Witte H."/>
            <person name="Yang S.P."/>
            <person name="Wilson R.K."/>
            <person name="Sommer R.J."/>
        </authorList>
    </citation>
    <scope>NUCLEOTIDE SEQUENCE [LARGE SCALE GENOMIC DNA]</scope>
    <source>
        <strain evidence="2">PS312</strain>
    </source>
</reference>
<keyword evidence="2" id="KW-1185">Reference proteome</keyword>
<accession>A0A8R1V0W5</accession>
<dbReference type="Proteomes" id="UP000005239">
    <property type="component" value="Unassembled WGS sequence"/>
</dbReference>
<accession>A0A2A6BUF7</accession>
<name>A0A2A6BUF7_PRIPA</name>
<protein>
    <submittedName>
        <fullName evidence="1">Uncharacterized protein</fullName>
    </submittedName>
</protein>
<sequence>GALQFSNRLTNDDVLHRIRDDDGVLVGEQPEWHERRHIVLRSPPSYTEPVKHMFTKRSHSLIPNFTVLTSLNTLVASCCAFVDAICTSSAPAVLFHSTSSIHGFGLADSSQNCNESAPAEWEVVAMSYANRITRSRSPRTRRSGALLTTICRIGLRSFPSVLAFGRDPRLNSLQERIKLQTPKFKDHSDLCQTLADLASSSSVVGQRKTLLRYSASHLVNRARRAAKNVIWKRSTIKDQRSTIRDQRTNYI</sequence>
<reference evidence="1" key="2">
    <citation type="submission" date="2022-06" db="UniProtKB">
        <authorList>
            <consortium name="EnsemblMetazoa"/>
        </authorList>
    </citation>
    <scope>IDENTIFICATION</scope>
    <source>
        <strain evidence="1">PS312</strain>
    </source>
</reference>
<evidence type="ECO:0000313" key="1">
    <source>
        <dbReference type="EnsemblMetazoa" id="PPA43349.1"/>
    </source>
</evidence>
<gene>
    <name evidence="1" type="primary">WBGene00281718</name>
</gene>